<dbReference type="InterPro" id="IPR029057">
    <property type="entry name" value="PRTase-like"/>
</dbReference>
<gene>
    <name evidence="2" type="ORF">LPW39_12845</name>
</gene>
<dbReference type="RefSeq" id="WP_230775380.1">
    <property type="nucleotide sequence ID" value="NZ_JAJNCT010000010.1"/>
</dbReference>
<comment type="similarity">
    <text evidence="1">Belongs to the ComF/GntX family.</text>
</comment>
<comment type="caution">
    <text evidence="2">The sequence shown here is derived from an EMBL/GenBank/DDBJ whole genome shotgun (WGS) entry which is preliminary data.</text>
</comment>
<accession>A0AAW4XYD5</accession>
<evidence type="ECO:0000313" key="3">
    <source>
        <dbReference type="Proteomes" id="UP001199260"/>
    </source>
</evidence>
<dbReference type="Proteomes" id="UP001199260">
    <property type="component" value="Unassembled WGS sequence"/>
</dbReference>
<dbReference type="EMBL" id="JAJNCT010000010">
    <property type="protein sequence ID" value="MCD2166023.1"/>
    <property type="molecule type" value="Genomic_DNA"/>
</dbReference>
<name>A0AAW4XYD5_9BURK</name>
<keyword evidence="3" id="KW-1185">Reference proteome</keyword>
<sequence>MTAATPEKQRPSLWQRAAQALGHVPSQCLICRSWPSDWICSPCAQVCWQPGLRRCSRCALPLPASTEVCAGCLRDTPLLQRCHAAVDYSPPWDGMVLRLKFHQQLAWANRMAQLLLRTPGVMASLQQASVILPVPLSAGRMRERGYNQALLLAKALCRQAPTGLRLAVVQPHYLQRLVDTPAQAGLDRAARLRNLRHAFALRPGLQAQDLGACPLLVDDVMTTGATLGAVAQLLQTRGAPAVQALVFARTPAPGQ</sequence>
<dbReference type="CDD" id="cd06223">
    <property type="entry name" value="PRTases_typeI"/>
    <property type="match status" value="1"/>
</dbReference>
<organism evidence="2 3">
    <name type="scientific">Comamonas koreensis</name>
    <dbReference type="NCBI Taxonomy" id="160825"/>
    <lineage>
        <taxon>Bacteria</taxon>
        <taxon>Pseudomonadati</taxon>
        <taxon>Pseudomonadota</taxon>
        <taxon>Betaproteobacteria</taxon>
        <taxon>Burkholderiales</taxon>
        <taxon>Comamonadaceae</taxon>
        <taxon>Comamonas</taxon>
    </lineage>
</organism>
<dbReference type="PANTHER" id="PTHR47505">
    <property type="entry name" value="DNA UTILIZATION PROTEIN YHGH"/>
    <property type="match status" value="1"/>
</dbReference>
<reference evidence="2 3" key="1">
    <citation type="submission" date="2021-11" db="EMBL/GenBank/DDBJ databases">
        <title>Genome sequence.</title>
        <authorList>
            <person name="Sun Q."/>
        </authorList>
    </citation>
    <scope>NUCLEOTIDE SEQUENCE [LARGE SCALE GENOMIC DNA]</scope>
    <source>
        <strain evidence="2 3">KCTC 12005</strain>
    </source>
</reference>
<protein>
    <submittedName>
        <fullName evidence="2">ComF family protein</fullName>
    </submittedName>
</protein>
<proteinExistence type="inferred from homology"/>
<evidence type="ECO:0000313" key="2">
    <source>
        <dbReference type="EMBL" id="MCD2166023.1"/>
    </source>
</evidence>
<dbReference type="SUPFAM" id="SSF53271">
    <property type="entry name" value="PRTase-like"/>
    <property type="match status" value="1"/>
</dbReference>
<dbReference type="PANTHER" id="PTHR47505:SF1">
    <property type="entry name" value="DNA UTILIZATION PROTEIN YHGH"/>
    <property type="match status" value="1"/>
</dbReference>
<dbReference type="InterPro" id="IPR051910">
    <property type="entry name" value="ComF/GntX_DNA_util-trans"/>
</dbReference>
<dbReference type="Gene3D" id="3.40.50.2020">
    <property type="match status" value="1"/>
</dbReference>
<dbReference type="InterPro" id="IPR000836">
    <property type="entry name" value="PRTase_dom"/>
</dbReference>
<dbReference type="AlphaFoldDB" id="A0AAW4XYD5"/>
<evidence type="ECO:0000256" key="1">
    <source>
        <dbReference type="ARBA" id="ARBA00008007"/>
    </source>
</evidence>